<name>G7L2I2_MEDTR</name>
<dbReference type="EnsemblPlants" id="AES80076">
    <property type="protein sequence ID" value="AES80076"/>
    <property type="gene ID" value="MTR_7g076390"/>
</dbReference>
<keyword evidence="1 2" id="KW-0812">Transmembrane</keyword>
<dbReference type="eggNOG" id="KOG4662">
    <property type="taxonomic scope" value="Eukaryota"/>
</dbReference>
<keyword evidence="1" id="KW-1133">Transmembrane helix</keyword>
<dbReference type="Proteomes" id="UP000265566">
    <property type="component" value="Chromosome 7"/>
</dbReference>
<evidence type="ECO:0000256" key="1">
    <source>
        <dbReference type="SAM" id="Phobius"/>
    </source>
</evidence>
<evidence type="ECO:0000313" key="5">
    <source>
        <dbReference type="Proteomes" id="UP000002051"/>
    </source>
</evidence>
<gene>
    <name evidence="2" type="ordered locus">MTR_7g076390</name>
    <name evidence="3" type="ORF">MtrunA17_Chr7g0246861</name>
</gene>
<keyword evidence="1" id="KW-0472">Membrane</keyword>
<dbReference type="Gramene" id="rna41407">
    <property type="protein sequence ID" value="RHN46872.1"/>
    <property type="gene ID" value="gene41407"/>
</dbReference>
<reference evidence="4" key="3">
    <citation type="submission" date="2015-04" db="UniProtKB">
        <authorList>
            <consortium name="EnsemblPlants"/>
        </authorList>
    </citation>
    <scope>IDENTIFICATION</scope>
    <source>
        <strain evidence="4">cv. Jemalong A17</strain>
    </source>
</reference>
<reference evidence="2 5" key="1">
    <citation type="journal article" date="2011" name="Nature">
        <title>The Medicago genome provides insight into the evolution of rhizobial symbioses.</title>
        <authorList>
            <person name="Young N.D."/>
            <person name="Debelle F."/>
            <person name="Oldroyd G.E."/>
            <person name="Geurts R."/>
            <person name="Cannon S.B."/>
            <person name="Udvardi M.K."/>
            <person name="Benedito V.A."/>
            <person name="Mayer K.F."/>
            <person name="Gouzy J."/>
            <person name="Schoof H."/>
            <person name="Van de Peer Y."/>
            <person name="Proost S."/>
            <person name="Cook D.R."/>
            <person name="Meyers B.C."/>
            <person name="Spannagl M."/>
            <person name="Cheung F."/>
            <person name="De Mita S."/>
            <person name="Krishnakumar V."/>
            <person name="Gundlach H."/>
            <person name="Zhou S."/>
            <person name="Mudge J."/>
            <person name="Bharti A.K."/>
            <person name="Murray J.D."/>
            <person name="Naoumkina M.A."/>
            <person name="Rosen B."/>
            <person name="Silverstein K.A."/>
            <person name="Tang H."/>
            <person name="Rombauts S."/>
            <person name="Zhao P.X."/>
            <person name="Zhou P."/>
            <person name="Barbe V."/>
            <person name="Bardou P."/>
            <person name="Bechner M."/>
            <person name="Bellec A."/>
            <person name="Berger A."/>
            <person name="Berges H."/>
            <person name="Bidwell S."/>
            <person name="Bisseling T."/>
            <person name="Choisne N."/>
            <person name="Couloux A."/>
            <person name="Denny R."/>
            <person name="Deshpande S."/>
            <person name="Dai X."/>
            <person name="Doyle J.J."/>
            <person name="Dudez A.M."/>
            <person name="Farmer A.D."/>
            <person name="Fouteau S."/>
            <person name="Franken C."/>
            <person name="Gibelin C."/>
            <person name="Gish J."/>
            <person name="Goldstein S."/>
            <person name="Gonzalez A.J."/>
            <person name="Green P.J."/>
            <person name="Hallab A."/>
            <person name="Hartog M."/>
            <person name="Hua A."/>
            <person name="Humphray S.J."/>
            <person name="Jeong D.H."/>
            <person name="Jing Y."/>
            <person name="Jocker A."/>
            <person name="Kenton S.M."/>
            <person name="Kim D.J."/>
            <person name="Klee K."/>
            <person name="Lai H."/>
            <person name="Lang C."/>
            <person name="Lin S."/>
            <person name="Macmil S.L."/>
            <person name="Magdelenat G."/>
            <person name="Matthews L."/>
            <person name="McCorrison J."/>
            <person name="Monaghan E.L."/>
            <person name="Mun J.H."/>
            <person name="Najar F.Z."/>
            <person name="Nicholson C."/>
            <person name="Noirot C."/>
            <person name="O'Bleness M."/>
            <person name="Paule C.R."/>
            <person name="Poulain J."/>
            <person name="Prion F."/>
            <person name="Qin B."/>
            <person name="Qu C."/>
            <person name="Retzel E.F."/>
            <person name="Riddle C."/>
            <person name="Sallet E."/>
            <person name="Samain S."/>
            <person name="Samson N."/>
            <person name="Sanders I."/>
            <person name="Saurat O."/>
            <person name="Scarpelli C."/>
            <person name="Schiex T."/>
            <person name="Segurens B."/>
            <person name="Severin A.J."/>
            <person name="Sherrier D.J."/>
            <person name="Shi R."/>
            <person name="Sims S."/>
            <person name="Singer S.R."/>
            <person name="Sinharoy S."/>
            <person name="Sterck L."/>
            <person name="Viollet A."/>
            <person name="Wang B.B."/>
            <person name="Wang K."/>
            <person name="Wang M."/>
            <person name="Wang X."/>
            <person name="Warfsmann J."/>
            <person name="Weissenbach J."/>
            <person name="White D.D."/>
            <person name="White J.D."/>
            <person name="Wiley G.B."/>
            <person name="Wincker P."/>
            <person name="Xing Y."/>
            <person name="Yang L."/>
            <person name="Yao Z."/>
            <person name="Ying F."/>
            <person name="Zhai J."/>
            <person name="Zhou L."/>
            <person name="Zuber A."/>
            <person name="Denarie J."/>
            <person name="Dixon R.A."/>
            <person name="May G.D."/>
            <person name="Schwartz D.C."/>
            <person name="Rogers J."/>
            <person name="Quetier F."/>
            <person name="Town C.D."/>
            <person name="Roe B.A."/>
        </authorList>
    </citation>
    <scope>NUCLEOTIDE SEQUENCE [LARGE SCALE GENOMIC DNA]</scope>
    <source>
        <strain evidence="2">A17</strain>
        <strain evidence="4 5">cv. Jemalong A17</strain>
    </source>
</reference>
<dbReference type="HOGENOM" id="CLU_2907505_0_0_1"/>
<evidence type="ECO:0000313" key="4">
    <source>
        <dbReference type="EnsemblPlants" id="AES80076"/>
    </source>
</evidence>
<dbReference type="AlphaFoldDB" id="G7L2I2"/>
<keyword evidence="5" id="KW-1185">Reference proteome</keyword>
<proteinExistence type="predicted"/>
<evidence type="ECO:0000313" key="2">
    <source>
        <dbReference type="EMBL" id="AES80076.1"/>
    </source>
</evidence>
<keyword evidence="3" id="KW-0830">Ubiquinone</keyword>
<dbReference type="EMBL" id="PSQE01000007">
    <property type="protein sequence ID" value="RHN46872.1"/>
    <property type="molecule type" value="Genomic_DNA"/>
</dbReference>
<dbReference type="STRING" id="3880.G7L2I2"/>
<dbReference type="OMA" id="WVFLIIS"/>
<protein>
    <submittedName>
        <fullName evidence="3">Putative NADH:ubiquinone/plastoquinone oxidoreductase, chain 3</fullName>
    </submittedName>
    <submittedName>
        <fullName evidence="2">Transmembrane protein, putative</fullName>
    </submittedName>
</protein>
<dbReference type="GO" id="GO:0008137">
    <property type="term" value="F:NADH dehydrogenase (ubiquinone) activity"/>
    <property type="evidence" value="ECO:0000318"/>
    <property type="project" value="GO_Central"/>
</dbReference>
<dbReference type="GO" id="GO:0030964">
    <property type="term" value="C:NADH dehydrogenase complex"/>
    <property type="evidence" value="ECO:0000318"/>
    <property type="project" value="GO_Central"/>
</dbReference>
<evidence type="ECO:0000313" key="3">
    <source>
        <dbReference type="EMBL" id="RHN46872.1"/>
    </source>
</evidence>
<dbReference type="Proteomes" id="UP000002051">
    <property type="component" value="Unassembled WGS sequence"/>
</dbReference>
<organism evidence="2 5">
    <name type="scientific">Medicago truncatula</name>
    <name type="common">Barrel medic</name>
    <name type="synonym">Medicago tribuloides</name>
    <dbReference type="NCBI Taxonomy" id="3880"/>
    <lineage>
        <taxon>Eukaryota</taxon>
        <taxon>Viridiplantae</taxon>
        <taxon>Streptophyta</taxon>
        <taxon>Embryophyta</taxon>
        <taxon>Tracheophyta</taxon>
        <taxon>Spermatophyta</taxon>
        <taxon>Magnoliopsida</taxon>
        <taxon>eudicotyledons</taxon>
        <taxon>Gunneridae</taxon>
        <taxon>Pentapetalae</taxon>
        <taxon>rosids</taxon>
        <taxon>fabids</taxon>
        <taxon>Fabales</taxon>
        <taxon>Fabaceae</taxon>
        <taxon>Papilionoideae</taxon>
        <taxon>50 kb inversion clade</taxon>
        <taxon>NPAAA clade</taxon>
        <taxon>Hologalegina</taxon>
        <taxon>IRL clade</taxon>
        <taxon>Trifolieae</taxon>
        <taxon>Medicago</taxon>
    </lineage>
</organism>
<accession>G7L2I2</accession>
<feature type="transmembrane region" description="Helical" evidence="1">
    <location>
        <begin position="15"/>
        <end position="40"/>
    </location>
</feature>
<dbReference type="PaxDb" id="3880-AES80076"/>
<reference evidence="2 5" key="2">
    <citation type="journal article" date="2014" name="BMC Genomics">
        <title>An improved genome release (version Mt4.0) for the model legume Medicago truncatula.</title>
        <authorList>
            <person name="Tang H."/>
            <person name="Krishnakumar V."/>
            <person name="Bidwell S."/>
            <person name="Rosen B."/>
            <person name="Chan A."/>
            <person name="Zhou S."/>
            <person name="Gentzbittel L."/>
            <person name="Childs K.L."/>
            <person name="Yandell M."/>
            <person name="Gundlach H."/>
            <person name="Mayer K.F."/>
            <person name="Schwartz D.C."/>
            <person name="Town C.D."/>
        </authorList>
    </citation>
    <scope>GENOME REANNOTATION</scope>
    <source>
        <strain evidence="4 5">cv. Jemalong A17</strain>
    </source>
</reference>
<sequence length="62" mass="7159">MHRSTFMFFLYKYDIFWVFLIISIVIAILAFIISEILASIRKGAEKLASRTENESSQVESLA</sequence>
<dbReference type="EMBL" id="CM001223">
    <property type="protein sequence ID" value="AES80076.1"/>
    <property type="molecule type" value="Genomic_DNA"/>
</dbReference>
<reference evidence="3" key="4">
    <citation type="journal article" date="2018" name="Nat. Plants">
        <title>Whole-genome landscape of Medicago truncatula symbiotic genes.</title>
        <authorList>
            <person name="Pecrix Y."/>
            <person name="Gamas P."/>
            <person name="Carrere S."/>
        </authorList>
    </citation>
    <scope>NUCLEOTIDE SEQUENCE</scope>
    <source>
        <tissue evidence="3">Leaves</tissue>
    </source>
</reference>